<sequence length="143" mass="16245">MTLSAQFYWGNLLLCIDDRVGAFDAFSKCFIIRQKLMPIHFDTAFAAHKLGVMAAQNKDLDASIRFLTEALRIFGDAPPLGLAATRTAYLLSIVMLEANRKDDAELMRERVYQALEARGKRTEAEKAGYSQDFFDTFVLFRHL</sequence>
<dbReference type="SUPFAM" id="SSF48452">
    <property type="entry name" value="TPR-like"/>
    <property type="match status" value="1"/>
</dbReference>
<dbReference type="AlphaFoldDB" id="A0A9W8UCM7"/>
<accession>A0A9W8UCM7</accession>
<organism evidence="1 2">
    <name type="scientific">Fusarium irregulare</name>
    <dbReference type="NCBI Taxonomy" id="2494466"/>
    <lineage>
        <taxon>Eukaryota</taxon>
        <taxon>Fungi</taxon>
        <taxon>Dikarya</taxon>
        <taxon>Ascomycota</taxon>
        <taxon>Pezizomycotina</taxon>
        <taxon>Sordariomycetes</taxon>
        <taxon>Hypocreomycetidae</taxon>
        <taxon>Hypocreales</taxon>
        <taxon>Nectriaceae</taxon>
        <taxon>Fusarium</taxon>
        <taxon>Fusarium incarnatum-equiseti species complex</taxon>
    </lineage>
</organism>
<protein>
    <submittedName>
        <fullName evidence="1">Uncharacterized protein</fullName>
    </submittedName>
</protein>
<dbReference type="InterPro" id="IPR011990">
    <property type="entry name" value="TPR-like_helical_dom_sf"/>
</dbReference>
<evidence type="ECO:0000313" key="1">
    <source>
        <dbReference type="EMBL" id="KAJ4017511.1"/>
    </source>
</evidence>
<reference evidence="1" key="1">
    <citation type="submission" date="2022-10" db="EMBL/GenBank/DDBJ databases">
        <title>Fusarium specimens isolated from Avocado Roots.</title>
        <authorList>
            <person name="Stajich J."/>
            <person name="Roper C."/>
            <person name="Heimlech-Rivalta G."/>
        </authorList>
    </citation>
    <scope>NUCLEOTIDE SEQUENCE</scope>
    <source>
        <strain evidence="1">CF00143</strain>
    </source>
</reference>
<dbReference type="EMBL" id="JAPDHF010000005">
    <property type="protein sequence ID" value="KAJ4017511.1"/>
    <property type="molecule type" value="Genomic_DNA"/>
</dbReference>
<gene>
    <name evidence="1" type="ORF">NW766_003573</name>
</gene>
<comment type="caution">
    <text evidence="1">The sequence shown here is derived from an EMBL/GenBank/DDBJ whole genome shotgun (WGS) entry which is preliminary data.</text>
</comment>
<dbReference type="Proteomes" id="UP001152130">
    <property type="component" value="Unassembled WGS sequence"/>
</dbReference>
<proteinExistence type="predicted"/>
<dbReference type="Gene3D" id="1.25.40.10">
    <property type="entry name" value="Tetratricopeptide repeat domain"/>
    <property type="match status" value="1"/>
</dbReference>
<keyword evidence="2" id="KW-1185">Reference proteome</keyword>
<evidence type="ECO:0000313" key="2">
    <source>
        <dbReference type="Proteomes" id="UP001152130"/>
    </source>
</evidence>
<name>A0A9W8UCM7_9HYPO</name>